<evidence type="ECO:0000259" key="1">
    <source>
        <dbReference type="Pfam" id="PF07992"/>
    </source>
</evidence>
<dbReference type="PANTHER" id="PTHR43755:SF1">
    <property type="entry name" value="FAD-DEPENDENT PYRIDINE NUCLEOTIDE-DISULPHIDE OXIDOREDUCTASE"/>
    <property type="match status" value="1"/>
</dbReference>
<dbReference type="Pfam" id="PF07992">
    <property type="entry name" value="Pyr_redox_2"/>
    <property type="match status" value="1"/>
</dbReference>
<evidence type="ECO:0000313" key="3">
    <source>
        <dbReference type="Proteomes" id="UP000008633"/>
    </source>
</evidence>
<gene>
    <name evidence="2" type="ordered locus">Nitsa_2079</name>
</gene>
<dbReference type="SUPFAM" id="SSF51905">
    <property type="entry name" value="FAD/NAD(P)-binding domain"/>
    <property type="match status" value="1"/>
</dbReference>
<sequence>MDKKDKKVLVLGGGFAGIETAIFLRKKGYPVTLVSDRDYFYIYPTSIWIPTGEAKFEDIAVPLKDLQKAHGFELVIDRITEIRSKEHKAIGEKGEYSGDYLVIAIGSGKVKHEGNEHFLSICGKPEESLQIKERLDALIAKGSGKIAMGFGGNPKDPSNVRGGPAFEVLFNVHNRLKKLGIRQNFELTFFAPMKEPGARMGPQALKMMGVFFKKLDIHTHFGKKIQRFEADGIVFEDESKLESDFTMFIPAGNGHPVFQNSDLPLNEAGLIRINDYCEVQHNFDDIPERYNVFAIGDSAAIDGPDWRAKQGHIAEVMARNVAFNIDAIEQGREERKGYLEHLNILCVMDTGDGAAFVYRDNKGGKMVPMPVIGHWLKKGWGWYCRNSKLGKIPRIPGM</sequence>
<organism evidence="2 3">
    <name type="scientific">Nitratifractor salsuginis (strain DSM 16511 / JCM 12458 / E9I37-1)</name>
    <dbReference type="NCBI Taxonomy" id="749222"/>
    <lineage>
        <taxon>Bacteria</taxon>
        <taxon>Pseudomonadati</taxon>
        <taxon>Campylobacterota</taxon>
        <taxon>Epsilonproteobacteria</taxon>
        <taxon>Campylobacterales</taxon>
        <taxon>Sulfurovaceae</taxon>
        <taxon>Nitratifractor</taxon>
    </lineage>
</organism>
<reference evidence="2 3" key="1">
    <citation type="journal article" date="2011" name="Stand. Genomic Sci.">
        <title>Complete genome sequence of Nitratifractor salsuginis type strain (E9I37-1).</title>
        <authorList>
            <person name="Anderson I."/>
            <person name="Sikorski J."/>
            <person name="Zeytun A."/>
            <person name="Nolan M."/>
            <person name="Lapidus A."/>
            <person name="Lucas S."/>
            <person name="Hammon N."/>
            <person name="Deshpande S."/>
            <person name="Cheng J.F."/>
            <person name="Tapia R."/>
            <person name="Han C."/>
            <person name="Goodwin L."/>
            <person name="Pitluck S."/>
            <person name="Liolios K."/>
            <person name="Pagani I."/>
            <person name="Ivanova N."/>
            <person name="Huntemann M."/>
            <person name="Mavromatis K."/>
            <person name="Ovchinikova G."/>
            <person name="Pati A."/>
            <person name="Chen A."/>
            <person name="Palaniappan K."/>
            <person name="Land M."/>
            <person name="Hauser L."/>
            <person name="Brambilla E.M."/>
            <person name="Ngatchou-Djao O.D."/>
            <person name="Rohde M."/>
            <person name="Tindall B.J."/>
            <person name="Goker M."/>
            <person name="Detter J.C."/>
            <person name="Woyke T."/>
            <person name="Bristow J."/>
            <person name="Eisen J.A."/>
            <person name="Markowitz V."/>
            <person name="Hugenholtz P."/>
            <person name="Klenk H.P."/>
            <person name="Kyrpides N.C."/>
        </authorList>
    </citation>
    <scope>NUCLEOTIDE SEQUENCE [LARGE SCALE GENOMIC DNA]</scope>
    <source>
        <strain evidence="3">DSM 16511 / JCM 12458 / E9I37-1</strain>
    </source>
</reference>
<dbReference type="KEGG" id="nsa:Nitsa_2079"/>
<name>E6X3A7_NITSE</name>
<dbReference type="HOGENOM" id="CLU_050485_0_0_7"/>
<dbReference type="PANTHER" id="PTHR43755">
    <property type="match status" value="1"/>
</dbReference>
<keyword evidence="3" id="KW-1185">Reference proteome</keyword>
<reference evidence="3" key="2">
    <citation type="submission" date="2011-01" db="EMBL/GenBank/DDBJ databases">
        <title>The complete genome of Nitratifractor salsuginis DSM 16511.</title>
        <authorList>
            <consortium name="US DOE Joint Genome Institute (JGI-PGF)"/>
            <person name="Lucas S."/>
            <person name="Copeland A."/>
            <person name="Lapidus A."/>
            <person name="Bruce D."/>
            <person name="Goodwin L."/>
            <person name="Pitluck S."/>
            <person name="Kyrpides N."/>
            <person name="Mavromatis K."/>
            <person name="Ivanova N."/>
            <person name="Mikhailova N."/>
            <person name="Zeytun A."/>
            <person name="Detter J.C."/>
            <person name="Tapia R."/>
            <person name="Han C."/>
            <person name="Land M."/>
            <person name="Hauser L."/>
            <person name="Markowitz V."/>
            <person name="Cheng J.-F."/>
            <person name="Hugenholtz P."/>
            <person name="Woyke T."/>
            <person name="Wu D."/>
            <person name="Tindall B."/>
            <person name="Schuetze A."/>
            <person name="Brambilla E."/>
            <person name="Klenk H.-P."/>
            <person name="Eisen J.A."/>
        </authorList>
    </citation>
    <scope>NUCLEOTIDE SEQUENCE [LARGE SCALE GENOMIC DNA]</scope>
    <source>
        <strain evidence="3">DSM 16511 / JCM 12458 / E9I37-1</strain>
    </source>
</reference>
<dbReference type="Proteomes" id="UP000008633">
    <property type="component" value="Chromosome"/>
</dbReference>
<dbReference type="OrthoDB" id="9802771at2"/>
<dbReference type="RefSeq" id="WP_013555005.1">
    <property type="nucleotide sequence ID" value="NC_014935.1"/>
</dbReference>
<protein>
    <submittedName>
        <fullName evidence="2">FAD-dependent pyridine nucleotide-disulfide oxidoreductase</fullName>
    </submittedName>
</protein>
<dbReference type="STRING" id="749222.Nitsa_2079"/>
<dbReference type="InterPro" id="IPR052541">
    <property type="entry name" value="SQRD"/>
</dbReference>
<dbReference type="AlphaFoldDB" id="E6X3A7"/>
<dbReference type="InterPro" id="IPR036188">
    <property type="entry name" value="FAD/NAD-bd_sf"/>
</dbReference>
<proteinExistence type="predicted"/>
<dbReference type="GO" id="GO:0016491">
    <property type="term" value="F:oxidoreductase activity"/>
    <property type="evidence" value="ECO:0007669"/>
    <property type="project" value="InterPro"/>
</dbReference>
<dbReference type="eggNOG" id="COG0446">
    <property type="taxonomic scope" value="Bacteria"/>
</dbReference>
<feature type="domain" description="FAD/NAD(P)-binding" evidence="1">
    <location>
        <begin position="6"/>
        <end position="305"/>
    </location>
</feature>
<dbReference type="InterPro" id="IPR023753">
    <property type="entry name" value="FAD/NAD-binding_dom"/>
</dbReference>
<dbReference type="EMBL" id="CP002452">
    <property type="protein sequence ID" value="ADV47320.1"/>
    <property type="molecule type" value="Genomic_DNA"/>
</dbReference>
<dbReference type="PRINTS" id="PR00420">
    <property type="entry name" value="RNGMNOXGNASE"/>
</dbReference>
<accession>E6X3A7</accession>
<evidence type="ECO:0000313" key="2">
    <source>
        <dbReference type="EMBL" id="ADV47320.1"/>
    </source>
</evidence>
<dbReference type="Gene3D" id="3.50.50.100">
    <property type="match status" value="1"/>
</dbReference>